<keyword evidence="2" id="KW-0472">Membrane</keyword>
<feature type="region of interest" description="Disordered" evidence="1">
    <location>
        <begin position="73"/>
        <end position="100"/>
    </location>
</feature>
<gene>
    <name evidence="3" type="ORF">AA0117_g2227</name>
</gene>
<evidence type="ECO:0000256" key="1">
    <source>
        <dbReference type="SAM" id="MobiDB-lite"/>
    </source>
</evidence>
<dbReference type="AlphaFoldDB" id="A0A4Q4NSN7"/>
<feature type="compositionally biased region" description="Basic and acidic residues" evidence="1">
    <location>
        <begin position="82"/>
        <end position="100"/>
    </location>
</feature>
<feature type="compositionally biased region" description="Basic and acidic residues" evidence="1">
    <location>
        <begin position="114"/>
        <end position="123"/>
    </location>
</feature>
<name>A0A4Q4NSN7_ALTAL</name>
<feature type="region of interest" description="Disordered" evidence="1">
    <location>
        <begin position="114"/>
        <end position="143"/>
    </location>
</feature>
<evidence type="ECO:0000256" key="2">
    <source>
        <dbReference type="SAM" id="Phobius"/>
    </source>
</evidence>
<reference evidence="4" key="1">
    <citation type="journal article" date="2019" name="bioRxiv">
        <title>Genomics, evolutionary history and diagnostics of the Alternaria alternata species group including apple and Asian pear pathotypes.</title>
        <authorList>
            <person name="Armitage A.D."/>
            <person name="Cockerton H.M."/>
            <person name="Sreenivasaprasad S."/>
            <person name="Woodhall J.W."/>
            <person name="Lane C.R."/>
            <person name="Harrison R.J."/>
            <person name="Clarkson J.P."/>
        </authorList>
    </citation>
    <scope>NUCLEOTIDE SEQUENCE [LARGE SCALE GENOMIC DNA]</scope>
    <source>
        <strain evidence="4">FERA 1177</strain>
    </source>
</reference>
<comment type="caution">
    <text evidence="3">The sequence shown here is derived from an EMBL/GenBank/DDBJ whole genome shotgun (WGS) entry which is preliminary data.</text>
</comment>
<dbReference type="Proteomes" id="UP000291422">
    <property type="component" value="Unassembled WGS sequence"/>
</dbReference>
<sequence length="143" mass="15510">MGLSSGATIGLTVGLLVPIGFIVFYVFWYCLMSPNHAFMLRSRTPSSSTSRLEQLRTRQRDLEAQVAADVGMDGAHGFEGLGSERDEGLGSERDEGLERNARAILSTKEVRDREWRAAREKNGRPVGVGSPGVGTVEAKKATV</sequence>
<evidence type="ECO:0000313" key="4">
    <source>
        <dbReference type="Proteomes" id="UP000291422"/>
    </source>
</evidence>
<feature type="transmembrane region" description="Helical" evidence="2">
    <location>
        <begin position="6"/>
        <end position="31"/>
    </location>
</feature>
<keyword evidence="2" id="KW-0812">Transmembrane</keyword>
<proteinExistence type="predicted"/>
<evidence type="ECO:0000313" key="3">
    <source>
        <dbReference type="EMBL" id="RYN81794.1"/>
    </source>
</evidence>
<keyword evidence="2" id="KW-1133">Transmembrane helix</keyword>
<dbReference type="EMBL" id="PDXD01000002">
    <property type="protein sequence ID" value="RYN81794.1"/>
    <property type="molecule type" value="Genomic_DNA"/>
</dbReference>
<accession>A0A4Q4NSN7</accession>
<feature type="compositionally biased region" description="Low complexity" evidence="1">
    <location>
        <begin position="124"/>
        <end position="136"/>
    </location>
</feature>
<organism evidence="3 4">
    <name type="scientific">Alternaria alternata</name>
    <name type="common">Alternaria rot fungus</name>
    <name type="synonym">Torula alternata</name>
    <dbReference type="NCBI Taxonomy" id="5599"/>
    <lineage>
        <taxon>Eukaryota</taxon>
        <taxon>Fungi</taxon>
        <taxon>Dikarya</taxon>
        <taxon>Ascomycota</taxon>
        <taxon>Pezizomycotina</taxon>
        <taxon>Dothideomycetes</taxon>
        <taxon>Pleosporomycetidae</taxon>
        <taxon>Pleosporales</taxon>
        <taxon>Pleosporineae</taxon>
        <taxon>Pleosporaceae</taxon>
        <taxon>Alternaria</taxon>
        <taxon>Alternaria sect. Alternaria</taxon>
        <taxon>Alternaria alternata complex</taxon>
    </lineage>
</organism>
<protein>
    <submittedName>
        <fullName evidence="3">Uncharacterized protein</fullName>
    </submittedName>
</protein>